<proteinExistence type="inferred from homology"/>
<reference evidence="3 4" key="1">
    <citation type="submission" date="2015-09" db="EMBL/GenBank/DDBJ databases">
        <authorList>
            <consortium name="Pathogen Informatics"/>
        </authorList>
    </citation>
    <scope>NUCLEOTIDE SEQUENCE [LARGE SCALE GENOMIC DNA]</scope>
    <source>
        <strain evidence="3 4">2789STDY5834899</strain>
    </source>
</reference>
<evidence type="ECO:0000259" key="2">
    <source>
        <dbReference type="Pfam" id="PF02481"/>
    </source>
</evidence>
<dbReference type="SUPFAM" id="SSF102405">
    <property type="entry name" value="MCP/YpsA-like"/>
    <property type="match status" value="1"/>
</dbReference>
<dbReference type="PANTHER" id="PTHR43022">
    <property type="entry name" value="PROTEIN SMF"/>
    <property type="match status" value="1"/>
</dbReference>
<evidence type="ECO:0000313" key="4">
    <source>
        <dbReference type="Proteomes" id="UP000095576"/>
    </source>
</evidence>
<comment type="similarity">
    <text evidence="1">Belongs to the DprA/Smf family.</text>
</comment>
<organism evidence="3 4">
    <name type="scientific">Bacteroides thetaiotaomicron</name>
    <dbReference type="NCBI Taxonomy" id="818"/>
    <lineage>
        <taxon>Bacteria</taxon>
        <taxon>Pseudomonadati</taxon>
        <taxon>Bacteroidota</taxon>
        <taxon>Bacteroidia</taxon>
        <taxon>Bacteroidales</taxon>
        <taxon>Bacteroidaceae</taxon>
        <taxon>Bacteroides</taxon>
    </lineage>
</organism>
<dbReference type="EMBL" id="CZAP01000004">
    <property type="protein sequence ID" value="CUP25237.1"/>
    <property type="molecule type" value="Genomic_DNA"/>
</dbReference>
<evidence type="ECO:0000256" key="1">
    <source>
        <dbReference type="ARBA" id="ARBA00006525"/>
    </source>
</evidence>
<dbReference type="AlphaFoldDB" id="A0A173VUN7"/>
<name>A0A173VUN7_BACT4</name>
<feature type="domain" description="Smf/DprA SLOG" evidence="2">
    <location>
        <begin position="84"/>
        <end position="298"/>
    </location>
</feature>
<dbReference type="PANTHER" id="PTHR43022:SF1">
    <property type="entry name" value="PROTEIN SMF"/>
    <property type="match status" value="1"/>
</dbReference>
<sequence>MIKRLLTPELVITLQQLEGIGNKTILSKIGENTSAPISTLDELSSLLTTIKGKKFESISNYDLIEANKCAKRIIAHAEEEGIGIITYYDSLYPEILRNCKNEQGKLDPPLVLYYRGDIKVLETPGIAVIGTREPTPNGIKAGEFFAFEFAKRGFNIISGLAIGCDTTGHKGALSARGLTTAFLANGLDWDSIYPKENLTLAQDIVAKGGLLLSEYPVGQSCGRYGLVARDRLQAGLARATVVVQTGVKGGTMHAVNATIASGKPLFAVVYRDSADSSHEKVQGNLMLVQDKGAYPLKSTGIDDAIFQIENKHKTSLQPVQPSLFD</sequence>
<dbReference type="GO" id="GO:0009294">
    <property type="term" value="P:DNA-mediated transformation"/>
    <property type="evidence" value="ECO:0007669"/>
    <property type="project" value="InterPro"/>
</dbReference>
<dbReference type="Gene3D" id="3.40.50.450">
    <property type="match status" value="1"/>
</dbReference>
<dbReference type="Proteomes" id="UP000095576">
    <property type="component" value="Unassembled WGS sequence"/>
</dbReference>
<accession>A0A173VUN7</accession>
<evidence type="ECO:0000313" key="3">
    <source>
        <dbReference type="EMBL" id="CUP25237.1"/>
    </source>
</evidence>
<dbReference type="InterPro" id="IPR003488">
    <property type="entry name" value="DprA"/>
</dbReference>
<dbReference type="InterPro" id="IPR057666">
    <property type="entry name" value="DrpA_SLOG"/>
</dbReference>
<gene>
    <name evidence="3" type="primary">smf_2</name>
    <name evidence="3" type="ORF">ERS852511_01571</name>
</gene>
<dbReference type="RefSeq" id="WP_048692364.1">
    <property type="nucleotide sequence ID" value="NZ_CP083682.1"/>
</dbReference>
<protein>
    <submittedName>
        <fullName evidence="3">DNA processing protein DprA</fullName>
    </submittedName>
</protein>
<dbReference type="Pfam" id="PF02481">
    <property type="entry name" value="DNA_processg_A"/>
    <property type="match status" value="1"/>
</dbReference>